<evidence type="ECO:0000313" key="1">
    <source>
        <dbReference type="EMBL" id="CRK93067.1"/>
    </source>
</evidence>
<keyword evidence="2" id="KW-1185">Reference proteome</keyword>
<proteinExistence type="predicted"/>
<reference evidence="1 2" key="1">
    <citation type="submission" date="2015-04" db="EMBL/GenBank/DDBJ databases">
        <authorList>
            <person name="Syromyatnikov M.Y."/>
            <person name="Popov V.N."/>
        </authorList>
    </citation>
    <scope>NUCLEOTIDE SEQUENCE [LARGE SCALE GENOMIC DNA]</scope>
</reference>
<protein>
    <submittedName>
        <fullName evidence="1">CLUMA_CG006701, isoform A</fullName>
    </submittedName>
</protein>
<dbReference type="EMBL" id="CVRI01000036">
    <property type="protein sequence ID" value="CRK93067.1"/>
    <property type="molecule type" value="Genomic_DNA"/>
</dbReference>
<name>A0A1J1HYN7_9DIPT</name>
<dbReference type="Proteomes" id="UP000183832">
    <property type="component" value="Unassembled WGS sequence"/>
</dbReference>
<sequence>MSQQKKCVDHEYLQKKTCLFTIQSLKYIKTATSKQKHKLKMMLYLEEETATGFLCLFKNIRNAIKES</sequence>
<gene>
    <name evidence="1" type="ORF">CLUMA_CG006701</name>
</gene>
<dbReference type="AlphaFoldDB" id="A0A1J1HYN7"/>
<accession>A0A1J1HYN7</accession>
<evidence type="ECO:0000313" key="2">
    <source>
        <dbReference type="Proteomes" id="UP000183832"/>
    </source>
</evidence>
<organism evidence="1 2">
    <name type="scientific">Clunio marinus</name>
    <dbReference type="NCBI Taxonomy" id="568069"/>
    <lineage>
        <taxon>Eukaryota</taxon>
        <taxon>Metazoa</taxon>
        <taxon>Ecdysozoa</taxon>
        <taxon>Arthropoda</taxon>
        <taxon>Hexapoda</taxon>
        <taxon>Insecta</taxon>
        <taxon>Pterygota</taxon>
        <taxon>Neoptera</taxon>
        <taxon>Endopterygota</taxon>
        <taxon>Diptera</taxon>
        <taxon>Nematocera</taxon>
        <taxon>Chironomoidea</taxon>
        <taxon>Chironomidae</taxon>
        <taxon>Clunio</taxon>
    </lineage>
</organism>